<keyword evidence="1" id="KW-0732">Signal</keyword>
<reference evidence="2 3" key="1">
    <citation type="journal article" date="2013" name="BMC Genomics">
        <title>Genomics-driven discovery of the pneumocandin biosynthetic gene cluster in the fungus Glarea lozoyensis.</title>
        <authorList>
            <person name="Chen L."/>
            <person name="Yue Q."/>
            <person name="Zhang X."/>
            <person name="Xiang M."/>
            <person name="Wang C."/>
            <person name="Li S."/>
            <person name="Che Y."/>
            <person name="Ortiz-Lopez F.J."/>
            <person name="Bills G.F."/>
            <person name="Liu X."/>
            <person name="An Z."/>
        </authorList>
    </citation>
    <scope>NUCLEOTIDE SEQUENCE [LARGE SCALE GENOMIC DNA]</scope>
    <source>
        <strain evidence="3">ATCC 20868 / MF5171</strain>
    </source>
</reference>
<evidence type="ECO:0000256" key="1">
    <source>
        <dbReference type="SAM" id="SignalP"/>
    </source>
</evidence>
<dbReference type="RefSeq" id="XP_008080291.1">
    <property type="nucleotide sequence ID" value="XM_008082100.1"/>
</dbReference>
<dbReference type="AlphaFoldDB" id="S3D5C6"/>
<organism evidence="2 3">
    <name type="scientific">Glarea lozoyensis (strain ATCC 20868 / MF5171)</name>
    <dbReference type="NCBI Taxonomy" id="1116229"/>
    <lineage>
        <taxon>Eukaryota</taxon>
        <taxon>Fungi</taxon>
        <taxon>Dikarya</taxon>
        <taxon>Ascomycota</taxon>
        <taxon>Pezizomycotina</taxon>
        <taxon>Leotiomycetes</taxon>
        <taxon>Helotiales</taxon>
        <taxon>Helotiaceae</taxon>
        <taxon>Glarea</taxon>
    </lineage>
</organism>
<protein>
    <submittedName>
        <fullName evidence="2">Uncharacterized protein</fullName>
    </submittedName>
</protein>
<name>S3D5C6_GLAL2</name>
<dbReference type="HOGENOM" id="CLU_1138080_0_0_1"/>
<evidence type="ECO:0000313" key="3">
    <source>
        <dbReference type="Proteomes" id="UP000016922"/>
    </source>
</evidence>
<keyword evidence="3" id="KW-1185">Reference proteome</keyword>
<dbReference type="GeneID" id="19466465"/>
<sequence length="244" mass="26688">MRFTSVVAALIAVTSITSAFHIHSTETESLERRAPVKKPLTPVIKPVTPVKKKVILEKKPAKNAGKPKKNIPEAIIKPYKRHCSHMKHKKIAARVDDTLVEYDEITYTFTVLGGGFLTKTWVEDGHILRVDNLSGCNGVYFFDGTGKASVTHIVAGTERVEARDAATKAAAEGTITEVKVYAHASSNFNAIKEQVNLVLGVGVPVTHIRYTHNQQDRTERNGVTYAAGDLTNTLTPLPAYHCSS</sequence>
<dbReference type="EMBL" id="KE145359">
    <property type="protein sequence ID" value="EPE32279.1"/>
    <property type="molecule type" value="Genomic_DNA"/>
</dbReference>
<evidence type="ECO:0000313" key="2">
    <source>
        <dbReference type="EMBL" id="EPE32279.1"/>
    </source>
</evidence>
<dbReference type="Proteomes" id="UP000016922">
    <property type="component" value="Unassembled WGS sequence"/>
</dbReference>
<dbReference type="OrthoDB" id="10384051at2759"/>
<proteinExistence type="predicted"/>
<feature type="chain" id="PRO_5004519520" evidence="1">
    <location>
        <begin position="20"/>
        <end position="244"/>
    </location>
</feature>
<accession>S3D5C6</accession>
<dbReference type="KEGG" id="glz:GLAREA_07412"/>
<gene>
    <name evidence="2" type="ORF">GLAREA_07412</name>
</gene>
<feature type="signal peptide" evidence="1">
    <location>
        <begin position="1"/>
        <end position="19"/>
    </location>
</feature>